<organism evidence="1 2">
    <name type="scientific">Tanacetum coccineum</name>
    <dbReference type="NCBI Taxonomy" id="301880"/>
    <lineage>
        <taxon>Eukaryota</taxon>
        <taxon>Viridiplantae</taxon>
        <taxon>Streptophyta</taxon>
        <taxon>Embryophyta</taxon>
        <taxon>Tracheophyta</taxon>
        <taxon>Spermatophyta</taxon>
        <taxon>Magnoliopsida</taxon>
        <taxon>eudicotyledons</taxon>
        <taxon>Gunneridae</taxon>
        <taxon>Pentapetalae</taxon>
        <taxon>asterids</taxon>
        <taxon>campanulids</taxon>
        <taxon>Asterales</taxon>
        <taxon>Asteraceae</taxon>
        <taxon>Asteroideae</taxon>
        <taxon>Anthemideae</taxon>
        <taxon>Anthemidinae</taxon>
        <taxon>Tanacetum</taxon>
    </lineage>
</organism>
<dbReference type="EMBL" id="BQNB010013488">
    <property type="protein sequence ID" value="GJT16604.1"/>
    <property type="molecule type" value="Genomic_DNA"/>
</dbReference>
<gene>
    <name evidence="1" type="ORF">Tco_0875310</name>
</gene>
<reference evidence="1" key="2">
    <citation type="submission" date="2022-01" db="EMBL/GenBank/DDBJ databases">
        <authorList>
            <person name="Yamashiro T."/>
            <person name="Shiraishi A."/>
            <person name="Satake H."/>
            <person name="Nakayama K."/>
        </authorList>
    </citation>
    <scope>NUCLEOTIDE SEQUENCE</scope>
</reference>
<name>A0ABQ5BTZ8_9ASTR</name>
<accession>A0ABQ5BTZ8</accession>
<dbReference type="Proteomes" id="UP001151760">
    <property type="component" value="Unassembled WGS sequence"/>
</dbReference>
<proteinExistence type="predicted"/>
<sequence length="130" mass="14580">MAKSFRGHPNVAGLIPDHPMRDKELTFRHGNNVHSIKVLNDIESIRIWSTDEKIGAAGYGRSQNRVGTANPGQVRQVKCYNCNEMLLMQAQENGVVLDEEQLLFLASGQDNAIDEDMDEQPRSGLMLQCR</sequence>
<evidence type="ECO:0000313" key="1">
    <source>
        <dbReference type="EMBL" id="GJT16604.1"/>
    </source>
</evidence>
<evidence type="ECO:0000313" key="2">
    <source>
        <dbReference type="Proteomes" id="UP001151760"/>
    </source>
</evidence>
<reference evidence="1" key="1">
    <citation type="journal article" date="2022" name="Int. J. Mol. Sci.">
        <title>Draft Genome of Tanacetum Coccineum: Genomic Comparison of Closely Related Tanacetum-Family Plants.</title>
        <authorList>
            <person name="Yamashiro T."/>
            <person name="Shiraishi A."/>
            <person name="Nakayama K."/>
            <person name="Satake H."/>
        </authorList>
    </citation>
    <scope>NUCLEOTIDE SEQUENCE</scope>
</reference>
<comment type="caution">
    <text evidence="1">The sequence shown here is derived from an EMBL/GenBank/DDBJ whole genome shotgun (WGS) entry which is preliminary data.</text>
</comment>
<keyword evidence="2" id="KW-1185">Reference proteome</keyword>
<protein>
    <submittedName>
        <fullName evidence="1">Uncharacterized protein</fullName>
    </submittedName>
</protein>